<evidence type="ECO:0000313" key="2">
    <source>
        <dbReference type="EMBL" id="GIH83083.1"/>
    </source>
</evidence>
<comment type="caution">
    <text evidence="2">The sequence shown here is derived from an EMBL/GenBank/DDBJ whole genome shotgun (WGS) entry which is preliminary data.</text>
</comment>
<sequence>MKRLTTGLLAATATAAALTLAVPAAAQAATTPVAASTGTASSGYDYDDYWGPVFSENHKAKAKGWIGVEWNHHQTSNEVHVRGKLYDLDYRTYNQGGKCAYVKIQARHFEDHHGYWFKSKNYKYCGAGEYKKFHLYGEDIAAVRVKVCQIGLHSSHPTRCGDWEYLYTTESE</sequence>
<gene>
    <name evidence="2" type="ORF">Pro02_14910</name>
</gene>
<keyword evidence="3" id="KW-1185">Reference proteome</keyword>
<evidence type="ECO:0000256" key="1">
    <source>
        <dbReference type="SAM" id="SignalP"/>
    </source>
</evidence>
<reference evidence="2" key="1">
    <citation type="submission" date="2021-01" db="EMBL/GenBank/DDBJ databases">
        <title>Whole genome shotgun sequence of Planobispora rosea NBRC 15558.</title>
        <authorList>
            <person name="Komaki H."/>
            <person name="Tamura T."/>
        </authorList>
    </citation>
    <scope>NUCLEOTIDE SEQUENCE</scope>
    <source>
        <strain evidence="2">NBRC 15558</strain>
    </source>
</reference>
<dbReference type="RefSeq" id="WP_068924749.1">
    <property type="nucleotide sequence ID" value="NZ_BMQP01000003.1"/>
</dbReference>
<dbReference type="Proteomes" id="UP000655044">
    <property type="component" value="Unassembled WGS sequence"/>
</dbReference>
<feature type="signal peptide" evidence="1">
    <location>
        <begin position="1"/>
        <end position="28"/>
    </location>
</feature>
<protein>
    <recommendedName>
        <fullName evidence="4">Secreted protein</fullName>
    </recommendedName>
</protein>
<evidence type="ECO:0000313" key="3">
    <source>
        <dbReference type="Proteomes" id="UP000655044"/>
    </source>
</evidence>
<keyword evidence="1" id="KW-0732">Signal</keyword>
<accession>A0A8J3S3V0</accession>
<dbReference type="EMBL" id="BOOI01000011">
    <property type="protein sequence ID" value="GIH83083.1"/>
    <property type="molecule type" value="Genomic_DNA"/>
</dbReference>
<name>A0A8J3S3V0_PLARO</name>
<organism evidence="2 3">
    <name type="scientific">Planobispora rosea</name>
    <dbReference type="NCBI Taxonomy" id="35762"/>
    <lineage>
        <taxon>Bacteria</taxon>
        <taxon>Bacillati</taxon>
        <taxon>Actinomycetota</taxon>
        <taxon>Actinomycetes</taxon>
        <taxon>Streptosporangiales</taxon>
        <taxon>Streptosporangiaceae</taxon>
        <taxon>Planobispora</taxon>
    </lineage>
</organism>
<evidence type="ECO:0008006" key="4">
    <source>
        <dbReference type="Google" id="ProtNLM"/>
    </source>
</evidence>
<dbReference type="AlphaFoldDB" id="A0A8J3S3V0"/>
<proteinExistence type="predicted"/>
<feature type="chain" id="PRO_5035162302" description="Secreted protein" evidence="1">
    <location>
        <begin position="29"/>
        <end position="172"/>
    </location>
</feature>